<proteinExistence type="predicted"/>
<organism evidence="2 3">
    <name type="scientific">Araneus ventricosus</name>
    <name type="common">Orbweaver spider</name>
    <name type="synonym">Epeira ventricosa</name>
    <dbReference type="NCBI Taxonomy" id="182803"/>
    <lineage>
        <taxon>Eukaryota</taxon>
        <taxon>Metazoa</taxon>
        <taxon>Ecdysozoa</taxon>
        <taxon>Arthropoda</taxon>
        <taxon>Chelicerata</taxon>
        <taxon>Arachnida</taxon>
        <taxon>Araneae</taxon>
        <taxon>Araneomorphae</taxon>
        <taxon>Entelegynae</taxon>
        <taxon>Araneoidea</taxon>
        <taxon>Araneidae</taxon>
        <taxon>Araneus</taxon>
    </lineage>
</organism>
<feature type="region of interest" description="Disordered" evidence="1">
    <location>
        <begin position="107"/>
        <end position="127"/>
    </location>
</feature>
<feature type="region of interest" description="Disordered" evidence="1">
    <location>
        <begin position="1"/>
        <end position="29"/>
    </location>
</feature>
<evidence type="ECO:0000313" key="2">
    <source>
        <dbReference type="EMBL" id="GBM19446.1"/>
    </source>
</evidence>
<dbReference type="OrthoDB" id="1099063at2759"/>
<name>A0A4Y2DTT8_ARAVE</name>
<comment type="caution">
    <text evidence="2">The sequence shown here is derived from an EMBL/GenBank/DDBJ whole genome shotgun (WGS) entry which is preliminary data.</text>
</comment>
<dbReference type="AlphaFoldDB" id="A0A4Y2DTT8"/>
<reference evidence="2 3" key="1">
    <citation type="journal article" date="2019" name="Sci. Rep.">
        <title>Orb-weaving spider Araneus ventricosus genome elucidates the spidroin gene catalogue.</title>
        <authorList>
            <person name="Kono N."/>
            <person name="Nakamura H."/>
            <person name="Ohtoshi R."/>
            <person name="Moran D.A.P."/>
            <person name="Shinohara A."/>
            <person name="Yoshida Y."/>
            <person name="Fujiwara M."/>
            <person name="Mori M."/>
            <person name="Tomita M."/>
            <person name="Arakawa K."/>
        </authorList>
    </citation>
    <scope>NUCLEOTIDE SEQUENCE [LARGE SCALE GENOMIC DNA]</scope>
</reference>
<evidence type="ECO:0000313" key="3">
    <source>
        <dbReference type="Proteomes" id="UP000499080"/>
    </source>
</evidence>
<feature type="compositionally biased region" description="Basic and acidic residues" evidence="1">
    <location>
        <begin position="107"/>
        <end position="120"/>
    </location>
</feature>
<dbReference type="Proteomes" id="UP000499080">
    <property type="component" value="Unassembled WGS sequence"/>
</dbReference>
<sequence length="127" mass="14231">MTRTSPELAPALQTFAPHQRTLSRPSLQTLNPMGKSVDVVWAPQQREDVCPAAYDLIRNRPTYTADLQWNRVSNLEFSDPEAETLPLGHNHTHDVLLTSHFEATKGAFRDGSCHSESETRSEDEDGT</sequence>
<protein>
    <submittedName>
        <fullName evidence="2">Uncharacterized protein</fullName>
    </submittedName>
</protein>
<accession>A0A4Y2DTT8</accession>
<feature type="compositionally biased region" description="Polar residues" evidence="1">
    <location>
        <begin position="20"/>
        <end position="29"/>
    </location>
</feature>
<gene>
    <name evidence="2" type="ORF">AVEN_259353_1</name>
</gene>
<evidence type="ECO:0000256" key="1">
    <source>
        <dbReference type="SAM" id="MobiDB-lite"/>
    </source>
</evidence>
<dbReference type="EMBL" id="BGPR01000424">
    <property type="protein sequence ID" value="GBM19446.1"/>
    <property type="molecule type" value="Genomic_DNA"/>
</dbReference>
<keyword evidence="3" id="KW-1185">Reference proteome</keyword>